<dbReference type="InterPro" id="IPR014048">
    <property type="entry name" value="MethylDNA_cys_MeTrfase_DNA-bd"/>
</dbReference>
<organism evidence="11 12">
    <name type="scientific">Clostridium oceanicum</name>
    <dbReference type="NCBI Taxonomy" id="1543"/>
    <lineage>
        <taxon>Bacteria</taxon>
        <taxon>Bacillati</taxon>
        <taxon>Bacillota</taxon>
        <taxon>Clostridia</taxon>
        <taxon>Eubacteriales</taxon>
        <taxon>Clostridiaceae</taxon>
        <taxon>Clostridium</taxon>
    </lineage>
</organism>
<dbReference type="InterPro" id="IPR036631">
    <property type="entry name" value="MGMT_N_sf"/>
</dbReference>
<dbReference type="InterPro" id="IPR023546">
    <property type="entry name" value="MGMT"/>
</dbReference>
<dbReference type="PANTHER" id="PTHR10815:SF5">
    <property type="entry name" value="METHYLATED-DNA--PROTEIN-CYSTEINE METHYLTRANSFERASE"/>
    <property type="match status" value="1"/>
</dbReference>
<feature type="active site" description="Nucleophile; methyl group acceptor" evidence="8">
    <location>
        <position position="126"/>
    </location>
</feature>
<dbReference type="InterPro" id="IPR001497">
    <property type="entry name" value="MethylDNA_cys_MeTrfase_AS"/>
</dbReference>
<gene>
    <name evidence="11" type="ORF">GCM10008906_22540</name>
</gene>
<evidence type="ECO:0000256" key="5">
    <source>
        <dbReference type="ARBA" id="ARBA00022763"/>
    </source>
</evidence>
<dbReference type="HAMAP" id="MF_00772">
    <property type="entry name" value="OGT"/>
    <property type="match status" value="1"/>
</dbReference>
<evidence type="ECO:0000313" key="12">
    <source>
        <dbReference type="Proteomes" id="UP001501510"/>
    </source>
</evidence>
<keyword evidence="2 8" id="KW-0963">Cytoplasm</keyword>
<dbReference type="NCBIfam" id="TIGR00589">
    <property type="entry name" value="ogt"/>
    <property type="match status" value="1"/>
</dbReference>
<evidence type="ECO:0000259" key="10">
    <source>
        <dbReference type="Pfam" id="PF02870"/>
    </source>
</evidence>
<feature type="domain" description="Methylguanine DNA methyltransferase ribonuclease-like" evidence="10">
    <location>
        <begin position="5"/>
        <end position="68"/>
    </location>
</feature>
<feature type="domain" description="Methylated-DNA-[protein]-cysteine S-methyltransferase DNA binding" evidence="9">
    <location>
        <begin position="75"/>
        <end position="154"/>
    </location>
</feature>
<dbReference type="PROSITE" id="PS00374">
    <property type="entry name" value="MGMT"/>
    <property type="match status" value="1"/>
</dbReference>
<dbReference type="EC" id="2.1.1.63" evidence="8"/>
<reference evidence="11 12" key="1">
    <citation type="journal article" date="2019" name="Int. J. Syst. Evol. Microbiol.">
        <title>The Global Catalogue of Microorganisms (GCM) 10K type strain sequencing project: providing services to taxonomists for standard genome sequencing and annotation.</title>
        <authorList>
            <consortium name="The Broad Institute Genomics Platform"/>
            <consortium name="The Broad Institute Genome Sequencing Center for Infectious Disease"/>
            <person name="Wu L."/>
            <person name="Ma J."/>
        </authorList>
    </citation>
    <scope>NUCLEOTIDE SEQUENCE [LARGE SCALE GENOMIC DNA]</scope>
    <source>
        <strain evidence="11 12">JCM 1407</strain>
    </source>
</reference>
<name>A0ABN1JJX7_9CLOT</name>
<evidence type="ECO:0000313" key="11">
    <source>
        <dbReference type="EMBL" id="GAA0741436.1"/>
    </source>
</evidence>
<evidence type="ECO:0000256" key="1">
    <source>
        <dbReference type="ARBA" id="ARBA00001286"/>
    </source>
</evidence>
<dbReference type="CDD" id="cd06445">
    <property type="entry name" value="ATase"/>
    <property type="match status" value="1"/>
</dbReference>
<keyword evidence="6 8" id="KW-0234">DNA repair</keyword>
<sequence>MDINYVIYKSPYGELKIGYEDNKIIFIKKDISSEANLIKVSKGNNLTDNVCRQLDEYFKGERKSFDFKYELRGTEFQKKVWNALINIPYGETCSYKDIAINIGNEKASRAVGMANNKNPITIVIPCHRVIGANGKLVGYFGGLDMKKGLLKLEKENK</sequence>
<comment type="similarity">
    <text evidence="8">Belongs to the MGMT family.</text>
</comment>
<comment type="subcellular location">
    <subcellularLocation>
        <location evidence="8">Cytoplasm</location>
    </subcellularLocation>
</comment>
<comment type="catalytic activity">
    <reaction evidence="7 8">
        <text>a 6-O-methyl-2'-deoxyguanosine in DNA + L-cysteinyl-[protein] = S-methyl-L-cysteinyl-[protein] + a 2'-deoxyguanosine in DNA</text>
        <dbReference type="Rhea" id="RHEA:24000"/>
        <dbReference type="Rhea" id="RHEA-COMP:10131"/>
        <dbReference type="Rhea" id="RHEA-COMP:10132"/>
        <dbReference type="Rhea" id="RHEA-COMP:11367"/>
        <dbReference type="Rhea" id="RHEA-COMP:11368"/>
        <dbReference type="ChEBI" id="CHEBI:29950"/>
        <dbReference type="ChEBI" id="CHEBI:82612"/>
        <dbReference type="ChEBI" id="CHEBI:85445"/>
        <dbReference type="ChEBI" id="CHEBI:85448"/>
        <dbReference type="EC" id="2.1.1.63"/>
    </reaction>
</comment>
<keyword evidence="5 8" id="KW-0227">DNA damage</keyword>
<evidence type="ECO:0000256" key="4">
    <source>
        <dbReference type="ARBA" id="ARBA00022679"/>
    </source>
</evidence>
<comment type="catalytic activity">
    <reaction evidence="1 8">
        <text>a 4-O-methyl-thymidine in DNA + L-cysteinyl-[protein] = a thymidine in DNA + S-methyl-L-cysteinyl-[protein]</text>
        <dbReference type="Rhea" id="RHEA:53428"/>
        <dbReference type="Rhea" id="RHEA-COMP:10131"/>
        <dbReference type="Rhea" id="RHEA-COMP:10132"/>
        <dbReference type="Rhea" id="RHEA-COMP:13555"/>
        <dbReference type="Rhea" id="RHEA-COMP:13556"/>
        <dbReference type="ChEBI" id="CHEBI:29950"/>
        <dbReference type="ChEBI" id="CHEBI:82612"/>
        <dbReference type="ChEBI" id="CHEBI:137386"/>
        <dbReference type="ChEBI" id="CHEBI:137387"/>
        <dbReference type="EC" id="2.1.1.63"/>
    </reaction>
</comment>
<keyword evidence="12" id="KW-1185">Reference proteome</keyword>
<evidence type="ECO:0000256" key="3">
    <source>
        <dbReference type="ARBA" id="ARBA00022603"/>
    </source>
</evidence>
<dbReference type="Pfam" id="PF01035">
    <property type="entry name" value="DNA_binding_1"/>
    <property type="match status" value="1"/>
</dbReference>
<proteinExistence type="inferred from homology"/>
<dbReference type="InterPro" id="IPR036217">
    <property type="entry name" value="MethylDNA_cys_MeTrfase_DNAb"/>
</dbReference>
<comment type="function">
    <text evidence="8">Involved in the cellular defense against the biological effects of O6-methylguanine (O6-MeG) and O4-methylthymine (O4-MeT) in DNA. Repairs the methylated nucleobase in DNA by stoichiometrically transferring the methyl group to a cysteine residue in the enzyme. This is a suicide reaction: the enzyme is irreversibly inactivated.</text>
</comment>
<evidence type="ECO:0000256" key="6">
    <source>
        <dbReference type="ARBA" id="ARBA00023204"/>
    </source>
</evidence>
<protein>
    <recommendedName>
        <fullName evidence="8">Methylated-DNA--protein-cysteine methyltransferase</fullName>
        <ecNumber evidence="8">2.1.1.63</ecNumber>
    </recommendedName>
    <alternativeName>
        <fullName evidence="8">6-O-methylguanine-DNA methyltransferase</fullName>
        <shortName evidence="8">MGMT</shortName>
    </alternativeName>
    <alternativeName>
        <fullName evidence="8">O-6-methylguanine-DNA-alkyltransferase</fullName>
    </alternativeName>
</protein>
<evidence type="ECO:0000256" key="7">
    <source>
        <dbReference type="ARBA" id="ARBA00049348"/>
    </source>
</evidence>
<comment type="miscellaneous">
    <text evidence="8">This enzyme catalyzes only one turnover and therefore is not strictly catalytic. According to one definition, an enzyme is a biocatalyst that acts repeatedly and over many reaction cycles.</text>
</comment>
<dbReference type="SUPFAM" id="SSF53155">
    <property type="entry name" value="Methylated DNA-protein cysteine methyltransferase domain"/>
    <property type="match status" value="1"/>
</dbReference>
<dbReference type="RefSeq" id="WP_343761690.1">
    <property type="nucleotide sequence ID" value="NZ_BAAACG010000010.1"/>
</dbReference>
<dbReference type="PANTHER" id="PTHR10815">
    <property type="entry name" value="METHYLATED-DNA--PROTEIN-CYSTEINE METHYLTRANSFERASE"/>
    <property type="match status" value="1"/>
</dbReference>
<evidence type="ECO:0000256" key="8">
    <source>
        <dbReference type="HAMAP-Rule" id="MF_00772"/>
    </source>
</evidence>
<dbReference type="InterPro" id="IPR008332">
    <property type="entry name" value="MethylG_MeTrfase_N"/>
</dbReference>
<accession>A0ABN1JJX7</accession>
<dbReference type="SUPFAM" id="SSF46767">
    <property type="entry name" value="Methylated DNA-protein cysteine methyltransferase, C-terminal domain"/>
    <property type="match status" value="1"/>
</dbReference>
<dbReference type="EMBL" id="BAAACG010000010">
    <property type="protein sequence ID" value="GAA0741436.1"/>
    <property type="molecule type" value="Genomic_DNA"/>
</dbReference>
<dbReference type="Gene3D" id="3.30.160.70">
    <property type="entry name" value="Methylated DNA-protein cysteine methyltransferase domain"/>
    <property type="match status" value="1"/>
</dbReference>
<evidence type="ECO:0000259" key="9">
    <source>
        <dbReference type="Pfam" id="PF01035"/>
    </source>
</evidence>
<dbReference type="Proteomes" id="UP001501510">
    <property type="component" value="Unassembled WGS sequence"/>
</dbReference>
<keyword evidence="3 8" id="KW-0489">Methyltransferase</keyword>
<dbReference type="Gene3D" id="1.10.10.10">
    <property type="entry name" value="Winged helix-like DNA-binding domain superfamily/Winged helix DNA-binding domain"/>
    <property type="match status" value="1"/>
</dbReference>
<comment type="caution">
    <text evidence="11">The sequence shown here is derived from an EMBL/GenBank/DDBJ whole genome shotgun (WGS) entry which is preliminary data.</text>
</comment>
<keyword evidence="4 8" id="KW-0808">Transferase</keyword>
<dbReference type="InterPro" id="IPR036388">
    <property type="entry name" value="WH-like_DNA-bd_sf"/>
</dbReference>
<evidence type="ECO:0000256" key="2">
    <source>
        <dbReference type="ARBA" id="ARBA00022490"/>
    </source>
</evidence>
<dbReference type="Pfam" id="PF02870">
    <property type="entry name" value="Methyltransf_1N"/>
    <property type="match status" value="1"/>
</dbReference>